<accession>O33048</accession>
<evidence type="ECO:0000313" key="2">
    <source>
        <dbReference type="EMBL" id="CAB16644.1"/>
    </source>
</evidence>
<dbReference type="PIR" id="T45334">
    <property type="entry name" value="T45334"/>
</dbReference>
<sequence length="100" mass="10665">MITSTHASTASRSASPTEFPSATIYGCTGEKPCSPRHSTMISPNWPSYPPADARVLSTNNAGGSAAHHRAQVPRLPLSLRSIHNAINAGRINRFSHVVEC</sequence>
<reference evidence="2" key="3">
    <citation type="submission" date="1997-09" db="EMBL/GenBank/DDBJ databases">
        <authorList>
            <person name="Parkhill J."/>
            <person name="Barrell B.G."/>
            <person name="Rajandream M.A."/>
        </authorList>
    </citation>
    <scope>NUCLEOTIDE SEQUENCE</scope>
</reference>
<gene>
    <name evidence="2" type="primary">MLCB57.04c</name>
</gene>
<reference evidence="2" key="1">
    <citation type="journal article" date="1993" name="Mol. Microbiol.">
        <title>Use of an ordered cosmid library to deduce the genomic organization of Mycobacterium leprae.</title>
        <authorList>
            <person name="Eiglmeier K."/>
            <person name="Honore N."/>
            <person name="Woods S.A."/>
            <person name="Caudron B."/>
            <person name="Cole S.T."/>
        </authorList>
    </citation>
    <scope>NUCLEOTIDE SEQUENCE</scope>
</reference>
<protein>
    <submittedName>
        <fullName evidence="2">Uncharacterized protein</fullName>
    </submittedName>
</protein>
<feature type="region of interest" description="Disordered" evidence="1">
    <location>
        <begin position="1"/>
        <end position="23"/>
    </location>
</feature>
<feature type="compositionally biased region" description="Low complexity" evidence="1">
    <location>
        <begin position="1"/>
        <end position="15"/>
    </location>
</feature>
<evidence type="ECO:0000256" key="1">
    <source>
        <dbReference type="SAM" id="MobiDB-lite"/>
    </source>
</evidence>
<dbReference type="AlphaFoldDB" id="O33048"/>
<dbReference type="EMBL" id="Z99494">
    <property type="protein sequence ID" value="CAB16644.1"/>
    <property type="molecule type" value="Genomic_DNA"/>
</dbReference>
<name>O33048_MYCLR</name>
<proteinExistence type="predicted"/>
<organism evidence="2">
    <name type="scientific">Mycobacterium leprae</name>
    <dbReference type="NCBI Taxonomy" id="1769"/>
    <lineage>
        <taxon>Bacteria</taxon>
        <taxon>Bacillati</taxon>
        <taxon>Actinomycetota</taxon>
        <taxon>Actinomycetes</taxon>
        <taxon>Mycobacteriales</taxon>
        <taxon>Mycobacteriaceae</taxon>
        <taxon>Mycobacterium</taxon>
    </lineage>
</organism>
<reference evidence="2" key="2">
    <citation type="submission" date="1997-09" db="EMBL/GenBank/DDBJ databases">
        <authorList>
            <person name="Badcock K."/>
            <person name="Churcher C.M."/>
        </authorList>
    </citation>
    <scope>NUCLEOTIDE SEQUENCE</scope>
</reference>